<evidence type="ECO:0000256" key="10">
    <source>
        <dbReference type="ARBA" id="ARBA00022793"/>
    </source>
</evidence>
<keyword evidence="11" id="KW-0665">Pyrimidine biosynthesis</keyword>
<comment type="similarity">
    <text evidence="4">In the C-terminal section; belongs to the OMP decarboxylase family.</text>
</comment>
<dbReference type="SMART" id="SM00934">
    <property type="entry name" value="OMPdecase"/>
    <property type="match status" value="1"/>
</dbReference>
<feature type="binding site" evidence="17">
    <location>
        <position position="424"/>
    </location>
    <ligand>
        <name>substrate</name>
    </ligand>
</feature>
<dbReference type="InterPro" id="IPR018089">
    <property type="entry name" value="OMPdecase_AS"/>
</dbReference>
<evidence type="ECO:0000259" key="18">
    <source>
        <dbReference type="SMART" id="SM00934"/>
    </source>
</evidence>
<dbReference type="FunFam" id="3.20.20.70:FF:000092">
    <property type="entry name" value="Uridine monophosphate synthetase"/>
    <property type="match status" value="1"/>
</dbReference>
<feature type="active site" description="For OMPdecase activity" evidence="16">
    <location>
        <position position="303"/>
    </location>
</feature>
<keyword evidence="12" id="KW-0456">Lyase</keyword>
<feature type="binding site" evidence="17">
    <location>
        <position position="445"/>
    </location>
    <ligand>
        <name>substrate</name>
    </ligand>
</feature>
<evidence type="ECO:0000256" key="8">
    <source>
        <dbReference type="ARBA" id="ARBA00022676"/>
    </source>
</evidence>
<dbReference type="HAMAP" id="MF_01208">
    <property type="entry name" value="PyrE"/>
    <property type="match status" value="1"/>
</dbReference>
<dbReference type="NCBIfam" id="TIGR01740">
    <property type="entry name" value="pyrF"/>
    <property type="match status" value="1"/>
</dbReference>
<dbReference type="InterPro" id="IPR001754">
    <property type="entry name" value="OMPdeCOase_dom"/>
</dbReference>
<dbReference type="Gene3D" id="3.20.20.70">
    <property type="entry name" value="Aldolase class I"/>
    <property type="match status" value="1"/>
</dbReference>
<comment type="caution">
    <text evidence="19">The sequence shown here is derived from an EMBL/GenBank/DDBJ whole genome shotgun (WGS) entry which is preliminary data.</text>
</comment>
<evidence type="ECO:0000256" key="17">
    <source>
        <dbReference type="PIRSR" id="PIRSR614732-2"/>
    </source>
</evidence>
<feature type="active site" description="For OMPdecase activity" evidence="16">
    <location>
        <position position="301"/>
    </location>
</feature>
<dbReference type="Pfam" id="PF00156">
    <property type="entry name" value="Pribosyltran"/>
    <property type="match status" value="1"/>
</dbReference>
<comment type="catalytic activity">
    <reaction evidence="14">
        <text>orotidine 5'-phosphate + diphosphate = orotate + 5-phospho-alpha-D-ribose 1-diphosphate</text>
        <dbReference type="Rhea" id="RHEA:10380"/>
        <dbReference type="ChEBI" id="CHEBI:30839"/>
        <dbReference type="ChEBI" id="CHEBI:33019"/>
        <dbReference type="ChEBI" id="CHEBI:57538"/>
        <dbReference type="ChEBI" id="CHEBI:58017"/>
        <dbReference type="EC" id="2.4.2.10"/>
    </reaction>
</comment>
<dbReference type="EC" id="4.1.1.23" evidence="6"/>
<evidence type="ECO:0000256" key="13">
    <source>
        <dbReference type="ARBA" id="ARBA00023268"/>
    </source>
</evidence>
<evidence type="ECO:0000256" key="12">
    <source>
        <dbReference type="ARBA" id="ARBA00023239"/>
    </source>
</evidence>
<keyword evidence="10" id="KW-0210">Decarboxylase</keyword>
<evidence type="ECO:0000256" key="7">
    <source>
        <dbReference type="ARBA" id="ARBA00015047"/>
    </source>
</evidence>
<dbReference type="InterPro" id="IPR004467">
    <property type="entry name" value="Or_phspho_trans_dom"/>
</dbReference>
<evidence type="ECO:0000256" key="1">
    <source>
        <dbReference type="ARBA" id="ARBA00004861"/>
    </source>
</evidence>
<sequence length="473" mass="51498">MESLVLKLHDIEAVKFGNFKLKSGIYSPIYIDLRLIVSYPSLLSEISNLLISSLSSTTSYELVCGVPYTALPIATCVSLAENIPMVMRRKEIKDYGTAKSIEGSFKQNQSCLIIEDLVTSGTSVLETAAPLRAVGLKVTDAVVLINREQGGKENLEKNGIRLHSMINLTEMVEILKKRGKVSEETQNEVKKFLAENSMVSVPAIKDVSEKVRVRVSYLARAKMAKNPTGKQLFEIMASKESNLCLAADVSTAAELLSIAEKVGPEICLLKTHVDILPDFTPDFGSQLRAIADKYNFMIFEDRKFADIGNTVTMQYEGGVYRILDWADIINAHIISGPGIVDGLKLKGLPRGRGLLLLAEMSSAGNLATGEYTAAAAKIAEDHPDFVIGFISVNPASWKGGPGNPALIHATPGVQMVSGSDSLGQRYNTPHSVIYDRGSDMIIVGRGIIKAANPAEVAREYRLQGWNAYKARCE</sequence>
<dbReference type="InterPro" id="IPR023031">
    <property type="entry name" value="OPRT"/>
</dbReference>
<evidence type="ECO:0000256" key="15">
    <source>
        <dbReference type="ARBA" id="ARBA00049157"/>
    </source>
</evidence>
<dbReference type="EC" id="2.4.2.10" evidence="5"/>
<feature type="binding site" evidence="17">
    <location>
        <position position="270"/>
    </location>
    <ligand>
        <name>substrate</name>
    </ligand>
</feature>
<keyword evidence="13" id="KW-0511">Multifunctional enzyme</keyword>
<dbReference type="FunFam" id="3.40.50.2020:FF:000025">
    <property type="entry name" value="Uridine monophosphate synthetase"/>
    <property type="match status" value="1"/>
</dbReference>
<feature type="binding site" evidence="17">
    <location>
        <position position="444"/>
    </location>
    <ligand>
        <name>substrate</name>
    </ligand>
</feature>
<evidence type="ECO:0000256" key="4">
    <source>
        <dbReference type="ARBA" id="ARBA00009769"/>
    </source>
</evidence>
<dbReference type="GO" id="GO:0004588">
    <property type="term" value="F:orotate phosphoribosyltransferase activity"/>
    <property type="evidence" value="ECO:0007669"/>
    <property type="project" value="UniProtKB-EC"/>
</dbReference>
<reference evidence="19" key="1">
    <citation type="submission" date="2022-04" db="EMBL/GenBank/DDBJ databases">
        <title>A functionally conserved STORR gene fusion in Papaver species that diverged 16.8 million years ago.</title>
        <authorList>
            <person name="Catania T."/>
        </authorList>
    </citation>
    <scope>NUCLEOTIDE SEQUENCE</scope>
    <source>
        <strain evidence="19">S-188037</strain>
    </source>
</reference>
<comment type="similarity">
    <text evidence="3">In the N-terminal section; belongs to the purine/pyrimidine phosphoribosyltransferase family.</text>
</comment>
<accession>A0AAD4X442</accession>
<dbReference type="PANTHER" id="PTHR19278:SF9">
    <property type="entry name" value="URIDINE 5'-MONOPHOSPHATE SYNTHASE"/>
    <property type="match status" value="1"/>
</dbReference>
<dbReference type="NCBIfam" id="TIGR00336">
    <property type="entry name" value="pyrE"/>
    <property type="match status" value="1"/>
</dbReference>
<dbReference type="CDD" id="cd04725">
    <property type="entry name" value="OMP_decarboxylase_like"/>
    <property type="match status" value="1"/>
</dbReference>
<evidence type="ECO:0000256" key="3">
    <source>
        <dbReference type="ARBA" id="ARBA00006221"/>
    </source>
</evidence>
<gene>
    <name evidence="19" type="ORF">MKW98_009027</name>
</gene>
<feature type="domain" description="Orotidine 5'-phosphate decarboxylase" evidence="18">
    <location>
        <begin position="242"/>
        <end position="460"/>
    </location>
</feature>
<evidence type="ECO:0000256" key="16">
    <source>
        <dbReference type="PIRSR" id="PIRSR614732-1"/>
    </source>
</evidence>
<dbReference type="InterPro" id="IPR029057">
    <property type="entry name" value="PRTase-like"/>
</dbReference>
<keyword evidence="9" id="KW-0808">Transferase</keyword>
<dbReference type="SUPFAM" id="SSF53271">
    <property type="entry name" value="PRTase-like"/>
    <property type="match status" value="1"/>
</dbReference>
<evidence type="ECO:0000256" key="6">
    <source>
        <dbReference type="ARBA" id="ARBA00012321"/>
    </source>
</evidence>
<dbReference type="InterPro" id="IPR014732">
    <property type="entry name" value="OMPdecase"/>
</dbReference>
<dbReference type="PANTHER" id="PTHR19278">
    <property type="entry name" value="OROTATE PHOSPHORIBOSYLTRANSFERASE"/>
    <property type="match status" value="1"/>
</dbReference>
<feature type="binding site" evidence="17">
    <location>
        <position position="248"/>
    </location>
    <ligand>
        <name>substrate</name>
    </ligand>
</feature>
<dbReference type="EMBL" id="JAJJMB010017528">
    <property type="protein sequence ID" value="KAI3838076.1"/>
    <property type="molecule type" value="Genomic_DNA"/>
</dbReference>
<keyword evidence="20" id="KW-1185">Reference proteome</keyword>
<dbReference type="AlphaFoldDB" id="A0AAD4X442"/>
<protein>
    <recommendedName>
        <fullName evidence="7">Uridine 5'-monophosphate synthase</fullName>
        <ecNumber evidence="5">2.4.2.10</ecNumber>
        <ecNumber evidence="6">4.1.1.23</ecNumber>
    </recommendedName>
</protein>
<dbReference type="InterPro" id="IPR013785">
    <property type="entry name" value="Aldolase_TIM"/>
</dbReference>
<evidence type="ECO:0000256" key="5">
    <source>
        <dbReference type="ARBA" id="ARBA00011971"/>
    </source>
</evidence>
<dbReference type="InterPro" id="IPR000836">
    <property type="entry name" value="PRTase_dom"/>
</dbReference>
<dbReference type="GO" id="GO:0044205">
    <property type="term" value="P:'de novo' UMP biosynthetic process"/>
    <property type="evidence" value="ECO:0007669"/>
    <property type="project" value="InterPro"/>
</dbReference>
<evidence type="ECO:0000256" key="11">
    <source>
        <dbReference type="ARBA" id="ARBA00022975"/>
    </source>
</evidence>
<dbReference type="Proteomes" id="UP001202328">
    <property type="component" value="Unassembled WGS sequence"/>
</dbReference>
<dbReference type="Gene3D" id="3.40.50.2020">
    <property type="match status" value="1"/>
</dbReference>
<organism evidence="19 20">
    <name type="scientific">Papaver atlanticum</name>
    <dbReference type="NCBI Taxonomy" id="357466"/>
    <lineage>
        <taxon>Eukaryota</taxon>
        <taxon>Viridiplantae</taxon>
        <taxon>Streptophyta</taxon>
        <taxon>Embryophyta</taxon>
        <taxon>Tracheophyta</taxon>
        <taxon>Spermatophyta</taxon>
        <taxon>Magnoliopsida</taxon>
        <taxon>Ranunculales</taxon>
        <taxon>Papaveraceae</taxon>
        <taxon>Papaveroideae</taxon>
        <taxon>Papaver</taxon>
    </lineage>
</organism>
<comment type="pathway">
    <text evidence="1">Pyrimidine metabolism; UMP biosynthesis via de novo pathway; UMP from orotate: step 2/2.</text>
</comment>
<evidence type="ECO:0000256" key="9">
    <source>
        <dbReference type="ARBA" id="ARBA00022679"/>
    </source>
</evidence>
<proteinExistence type="inferred from homology"/>
<dbReference type="NCBIfam" id="NF010382">
    <property type="entry name" value="PRK13809.1"/>
    <property type="match status" value="1"/>
</dbReference>
<feature type="binding site" evidence="17">
    <location>
        <position position="361"/>
    </location>
    <ligand>
        <name>substrate</name>
    </ligand>
</feature>
<keyword evidence="8" id="KW-0328">Glycosyltransferase</keyword>
<dbReference type="InterPro" id="IPR011060">
    <property type="entry name" value="RibuloseP-bd_barrel"/>
</dbReference>
<dbReference type="Pfam" id="PF00215">
    <property type="entry name" value="OMPdecase"/>
    <property type="match status" value="1"/>
</dbReference>
<evidence type="ECO:0000313" key="19">
    <source>
        <dbReference type="EMBL" id="KAI3838076.1"/>
    </source>
</evidence>
<dbReference type="PROSITE" id="PS00156">
    <property type="entry name" value="OMPDECASE"/>
    <property type="match status" value="1"/>
</dbReference>
<evidence type="ECO:0000313" key="20">
    <source>
        <dbReference type="Proteomes" id="UP001202328"/>
    </source>
</evidence>
<dbReference type="SUPFAM" id="SSF51366">
    <property type="entry name" value="Ribulose-phoshate binding barrel"/>
    <property type="match status" value="1"/>
</dbReference>
<comment type="pathway">
    <text evidence="2">Pyrimidine metabolism; UMP biosynthesis via de novo pathway; UMP from orotate: step 1/2.</text>
</comment>
<dbReference type="GO" id="GO:0004590">
    <property type="term" value="F:orotidine-5'-phosphate decarboxylase activity"/>
    <property type="evidence" value="ECO:0007669"/>
    <property type="project" value="UniProtKB-EC"/>
</dbReference>
<name>A0AAD4X442_9MAGN</name>
<comment type="catalytic activity">
    <reaction evidence="15">
        <text>orotidine 5'-phosphate + H(+) = UMP + CO2</text>
        <dbReference type="Rhea" id="RHEA:11596"/>
        <dbReference type="ChEBI" id="CHEBI:15378"/>
        <dbReference type="ChEBI" id="CHEBI:16526"/>
        <dbReference type="ChEBI" id="CHEBI:57538"/>
        <dbReference type="ChEBI" id="CHEBI:57865"/>
        <dbReference type="EC" id="4.1.1.23"/>
    </reaction>
</comment>
<dbReference type="GO" id="GO:0006207">
    <property type="term" value="P:'de novo' pyrimidine nucleobase biosynthetic process"/>
    <property type="evidence" value="ECO:0007669"/>
    <property type="project" value="InterPro"/>
</dbReference>
<feature type="active site" description="For OMPdecase activity" evidence="16">
    <location>
        <position position="306"/>
    </location>
</feature>
<evidence type="ECO:0000256" key="14">
    <source>
        <dbReference type="ARBA" id="ARBA00049126"/>
    </source>
</evidence>
<evidence type="ECO:0000256" key="2">
    <source>
        <dbReference type="ARBA" id="ARBA00004889"/>
    </source>
</evidence>
<dbReference type="CDD" id="cd06223">
    <property type="entry name" value="PRTases_typeI"/>
    <property type="match status" value="1"/>
</dbReference>